<dbReference type="GO" id="GO:0008270">
    <property type="term" value="F:zinc ion binding"/>
    <property type="evidence" value="ECO:0007669"/>
    <property type="project" value="UniProtKB-KW"/>
</dbReference>
<dbReference type="InterPro" id="IPR012319">
    <property type="entry name" value="FPG_cat"/>
</dbReference>
<dbReference type="EMBL" id="MFEJ01000017">
    <property type="protein sequence ID" value="OGE80252.1"/>
    <property type="molecule type" value="Genomic_DNA"/>
</dbReference>
<dbReference type="GO" id="GO:0003684">
    <property type="term" value="F:damaged DNA binding"/>
    <property type="evidence" value="ECO:0007669"/>
    <property type="project" value="InterPro"/>
</dbReference>
<dbReference type="Gene3D" id="1.10.8.50">
    <property type="match status" value="1"/>
</dbReference>
<accession>A0A1F5NRT0</accession>
<dbReference type="InterPro" id="IPR015886">
    <property type="entry name" value="H2TH_FPG"/>
</dbReference>
<comment type="subunit">
    <text evidence="4">Monomer.</text>
</comment>
<organism evidence="19 20">
    <name type="scientific">Candidatus Doudnabacteria bacterium RIFCSPHIGHO2_01_FULL_45_18</name>
    <dbReference type="NCBI Taxonomy" id="1817823"/>
    <lineage>
        <taxon>Bacteria</taxon>
        <taxon>Candidatus Doudnaibacteriota</taxon>
    </lineage>
</organism>
<dbReference type="PANTHER" id="PTHR22993">
    <property type="entry name" value="FORMAMIDOPYRIMIDINE-DNA GLYCOSYLASE"/>
    <property type="match status" value="1"/>
</dbReference>
<proteinExistence type="inferred from homology"/>
<dbReference type="PROSITE" id="PS51066">
    <property type="entry name" value="ZF_FPG_2"/>
    <property type="match status" value="1"/>
</dbReference>
<dbReference type="InterPro" id="IPR015887">
    <property type="entry name" value="DNA_glyclase_Znf_dom_DNA_BS"/>
</dbReference>
<dbReference type="GO" id="GO:0006284">
    <property type="term" value="P:base-excision repair"/>
    <property type="evidence" value="ECO:0007669"/>
    <property type="project" value="InterPro"/>
</dbReference>
<evidence type="ECO:0000256" key="1">
    <source>
        <dbReference type="ARBA" id="ARBA00001668"/>
    </source>
</evidence>
<keyword evidence="12" id="KW-0456">Lyase</keyword>
<evidence type="ECO:0000259" key="18">
    <source>
        <dbReference type="PROSITE" id="PS51068"/>
    </source>
</evidence>
<dbReference type="PANTHER" id="PTHR22993:SF9">
    <property type="entry name" value="FORMAMIDOPYRIMIDINE-DNA GLYCOSYLASE"/>
    <property type="match status" value="1"/>
</dbReference>
<comment type="catalytic activity">
    <reaction evidence="15">
        <text>2'-deoxyribonucleotide-(2'-deoxyribose 5'-phosphate)-2'-deoxyribonucleotide-DNA = a 3'-end 2'-deoxyribonucleotide-(2,3-dehydro-2,3-deoxyribose 5'-phosphate)-DNA + a 5'-end 5'-phospho-2'-deoxyribonucleoside-DNA + H(+)</text>
        <dbReference type="Rhea" id="RHEA:66592"/>
        <dbReference type="Rhea" id="RHEA-COMP:13180"/>
        <dbReference type="Rhea" id="RHEA-COMP:16897"/>
        <dbReference type="Rhea" id="RHEA-COMP:17067"/>
        <dbReference type="ChEBI" id="CHEBI:15378"/>
        <dbReference type="ChEBI" id="CHEBI:136412"/>
        <dbReference type="ChEBI" id="CHEBI:157695"/>
        <dbReference type="ChEBI" id="CHEBI:167181"/>
        <dbReference type="EC" id="4.2.99.18"/>
    </reaction>
</comment>
<dbReference type="GO" id="GO:0034039">
    <property type="term" value="F:8-oxo-7,8-dihydroguanine DNA N-glycosylase activity"/>
    <property type="evidence" value="ECO:0007669"/>
    <property type="project" value="TreeGrafter"/>
</dbReference>
<gene>
    <name evidence="19" type="ORF">A2660_00060</name>
</gene>
<dbReference type="CDD" id="cd08966">
    <property type="entry name" value="EcFpg-like_N"/>
    <property type="match status" value="1"/>
</dbReference>
<dbReference type="Pfam" id="PF06827">
    <property type="entry name" value="zf-FPG_IleRS"/>
    <property type="match status" value="1"/>
</dbReference>
<evidence type="ECO:0000256" key="16">
    <source>
        <dbReference type="PROSITE-ProRule" id="PRU00391"/>
    </source>
</evidence>
<dbReference type="FunFam" id="1.10.8.50:FF:000003">
    <property type="entry name" value="Formamidopyrimidine-DNA glycosylase"/>
    <property type="match status" value="1"/>
</dbReference>
<keyword evidence="8" id="KW-0378">Hydrolase</keyword>
<comment type="similarity">
    <text evidence="3">Belongs to the FPG family.</text>
</comment>
<evidence type="ECO:0000256" key="5">
    <source>
        <dbReference type="ARBA" id="ARBA00022723"/>
    </source>
</evidence>
<dbReference type="SUPFAM" id="SSF57716">
    <property type="entry name" value="Glucocorticoid receptor-like (DNA-binding domain)"/>
    <property type="match status" value="1"/>
</dbReference>
<keyword evidence="9" id="KW-0862">Zinc</keyword>
<dbReference type="SMART" id="SM00898">
    <property type="entry name" value="Fapy_DNA_glyco"/>
    <property type="match status" value="1"/>
</dbReference>
<feature type="domain" description="Formamidopyrimidine-DNA glycosylase catalytic" evidence="18">
    <location>
        <begin position="2"/>
        <end position="145"/>
    </location>
</feature>
<evidence type="ECO:0000256" key="14">
    <source>
        <dbReference type="ARBA" id="ARBA00023295"/>
    </source>
</evidence>
<keyword evidence="11" id="KW-0234">DNA repair</keyword>
<dbReference type="Pfam" id="PF01149">
    <property type="entry name" value="Fapy_DNA_glyco"/>
    <property type="match status" value="1"/>
</dbReference>
<protein>
    <submittedName>
        <fullName evidence="19">DNA-formamidopyrimidine glycosylase</fullName>
    </submittedName>
</protein>
<dbReference type="PROSITE" id="PS01242">
    <property type="entry name" value="ZF_FPG_1"/>
    <property type="match status" value="1"/>
</dbReference>
<evidence type="ECO:0000259" key="17">
    <source>
        <dbReference type="PROSITE" id="PS51066"/>
    </source>
</evidence>
<evidence type="ECO:0000256" key="9">
    <source>
        <dbReference type="ARBA" id="ARBA00022833"/>
    </source>
</evidence>
<dbReference type="SMART" id="SM01232">
    <property type="entry name" value="H2TH"/>
    <property type="match status" value="1"/>
</dbReference>
<evidence type="ECO:0000256" key="6">
    <source>
        <dbReference type="ARBA" id="ARBA00022763"/>
    </source>
</evidence>
<dbReference type="NCBIfam" id="TIGR00577">
    <property type="entry name" value="fpg"/>
    <property type="match status" value="1"/>
</dbReference>
<evidence type="ECO:0000256" key="11">
    <source>
        <dbReference type="ARBA" id="ARBA00023204"/>
    </source>
</evidence>
<dbReference type="Pfam" id="PF06831">
    <property type="entry name" value="H2TH"/>
    <property type="match status" value="1"/>
</dbReference>
<dbReference type="PROSITE" id="PS51068">
    <property type="entry name" value="FPG_CAT"/>
    <property type="match status" value="1"/>
</dbReference>
<keyword evidence="6" id="KW-0227">DNA damage</keyword>
<comment type="caution">
    <text evidence="19">The sequence shown here is derived from an EMBL/GenBank/DDBJ whole genome shotgun (WGS) entry which is preliminary data.</text>
</comment>
<keyword evidence="14" id="KW-0326">Glycosidase</keyword>
<comment type="catalytic activity">
    <reaction evidence="1">
        <text>Hydrolysis of DNA containing ring-opened 7-methylguanine residues, releasing 2,6-diamino-4-hydroxy-5-(N-methyl)formamidopyrimidine.</text>
        <dbReference type="EC" id="3.2.2.23"/>
    </reaction>
</comment>
<evidence type="ECO:0000256" key="12">
    <source>
        <dbReference type="ARBA" id="ARBA00023239"/>
    </source>
</evidence>
<dbReference type="NCBIfam" id="NF002211">
    <property type="entry name" value="PRK01103.1"/>
    <property type="match status" value="1"/>
</dbReference>
<comment type="cofactor">
    <cofactor evidence="2">
        <name>Zn(2+)</name>
        <dbReference type="ChEBI" id="CHEBI:29105"/>
    </cofactor>
</comment>
<dbReference type="SUPFAM" id="SSF81624">
    <property type="entry name" value="N-terminal domain of MutM-like DNA repair proteins"/>
    <property type="match status" value="1"/>
</dbReference>
<reference evidence="19 20" key="1">
    <citation type="journal article" date="2016" name="Nat. Commun.">
        <title>Thousands of microbial genomes shed light on interconnected biogeochemical processes in an aquifer system.</title>
        <authorList>
            <person name="Anantharaman K."/>
            <person name="Brown C.T."/>
            <person name="Hug L.A."/>
            <person name="Sharon I."/>
            <person name="Castelle C.J."/>
            <person name="Probst A.J."/>
            <person name="Thomas B.C."/>
            <person name="Singh A."/>
            <person name="Wilkins M.J."/>
            <person name="Karaoz U."/>
            <person name="Brodie E.L."/>
            <person name="Williams K.H."/>
            <person name="Hubbard S.S."/>
            <person name="Banfield J.F."/>
        </authorList>
    </citation>
    <scope>NUCLEOTIDE SEQUENCE [LARGE SCALE GENOMIC DNA]</scope>
</reference>
<dbReference type="AlphaFoldDB" id="A0A1F5NRT0"/>
<dbReference type="GO" id="GO:0140078">
    <property type="term" value="F:class I DNA-(apurinic or apyrimidinic site) endonuclease activity"/>
    <property type="evidence" value="ECO:0007669"/>
    <property type="project" value="UniProtKB-EC"/>
</dbReference>
<evidence type="ECO:0000256" key="10">
    <source>
        <dbReference type="ARBA" id="ARBA00023125"/>
    </source>
</evidence>
<keyword evidence="5" id="KW-0479">Metal-binding</keyword>
<evidence type="ECO:0000256" key="3">
    <source>
        <dbReference type="ARBA" id="ARBA00009409"/>
    </source>
</evidence>
<feature type="domain" description="FPG-type" evidence="17">
    <location>
        <begin position="271"/>
        <end position="305"/>
    </location>
</feature>
<dbReference type="Gene3D" id="3.20.190.10">
    <property type="entry name" value="MutM-like, N-terminal"/>
    <property type="match status" value="1"/>
</dbReference>
<keyword evidence="10" id="KW-0238">DNA-binding</keyword>
<evidence type="ECO:0000256" key="7">
    <source>
        <dbReference type="ARBA" id="ARBA00022771"/>
    </source>
</evidence>
<dbReference type="InterPro" id="IPR010979">
    <property type="entry name" value="Ribosomal_uS13-like_H2TH"/>
</dbReference>
<dbReference type="Proteomes" id="UP000176233">
    <property type="component" value="Unassembled WGS sequence"/>
</dbReference>
<evidence type="ECO:0000256" key="2">
    <source>
        <dbReference type="ARBA" id="ARBA00001947"/>
    </source>
</evidence>
<dbReference type="InterPro" id="IPR020629">
    <property type="entry name" value="FPG_Glyclase"/>
</dbReference>
<sequence>MPELPEVETVVRELRPKLKNKKIKAVRVLMPKMVAMGPATVSNLRKNHESIASTFASTLKNKTITAISRRAKMIIIDLAGRYALLVHLKMTGQLIFLDKKHLDKQIKLLNIANTTALRLPAKSTYVIFEFTDGSKLFYNDYRQFGYLKLVTDKELPQVAELQDYGPEPLDKRFTYKEFEKLLSKRATAPIKSWIMDPNIIAGIGNIYSDEILFFAKVRPTRAVKSLKPKEKMQLYKGVKVVLTNAIGHHGSSVFEFVRPNGDWGTYGHLHKVYGRSGEKCKVCGTIITSLKFSGRTGSFCPKCQK</sequence>
<evidence type="ECO:0000313" key="19">
    <source>
        <dbReference type="EMBL" id="OGE80252.1"/>
    </source>
</evidence>
<dbReference type="InterPro" id="IPR010663">
    <property type="entry name" value="Znf_FPG/IleRS"/>
</dbReference>
<keyword evidence="13" id="KW-0511">Multifunctional enzyme</keyword>
<dbReference type="SUPFAM" id="SSF46946">
    <property type="entry name" value="S13-like H2TH domain"/>
    <property type="match status" value="1"/>
</dbReference>
<evidence type="ECO:0000256" key="13">
    <source>
        <dbReference type="ARBA" id="ARBA00023268"/>
    </source>
</evidence>
<evidence type="ECO:0000256" key="8">
    <source>
        <dbReference type="ARBA" id="ARBA00022801"/>
    </source>
</evidence>
<evidence type="ECO:0000313" key="20">
    <source>
        <dbReference type="Proteomes" id="UP000176233"/>
    </source>
</evidence>
<name>A0A1F5NRT0_9BACT</name>
<evidence type="ECO:0000256" key="15">
    <source>
        <dbReference type="ARBA" id="ARBA00044632"/>
    </source>
</evidence>
<keyword evidence="7 16" id="KW-0863">Zinc-finger</keyword>
<dbReference type="InterPro" id="IPR000214">
    <property type="entry name" value="Znf_DNA_glyclase/AP_lyase"/>
</dbReference>
<evidence type="ECO:0000256" key="4">
    <source>
        <dbReference type="ARBA" id="ARBA00011245"/>
    </source>
</evidence>
<dbReference type="InterPro" id="IPR035937">
    <property type="entry name" value="FPG_N"/>
</dbReference>